<evidence type="ECO:0000313" key="1">
    <source>
        <dbReference type="EMBL" id="MDZ5764628.1"/>
    </source>
</evidence>
<dbReference type="AlphaFoldDB" id="A0AAJ2TKB6"/>
<sequence length="161" mass="17337">MKKPQLLRQHLVAAIPALASDPDKLLIFVDSGGLAGTYRPGLAFEYRYTLDLVLTDFGGAPEAVMVPLLQWLTRHQPELLANPANRDKLTFEVDVLGDSLVDLAIKMPLTERVLVTRTGDGSVQLQHLPEPPAEDAHADTLAGGVLIADGIQIATLPAITE</sequence>
<evidence type="ECO:0000313" key="2">
    <source>
        <dbReference type="Proteomes" id="UP001288387"/>
    </source>
</evidence>
<dbReference type="EMBL" id="JAXRVB010000007">
    <property type="protein sequence ID" value="MDZ5764628.1"/>
    <property type="molecule type" value="Genomic_DNA"/>
</dbReference>
<proteinExistence type="predicted"/>
<protein>
    <submittedName>
        <fullName evidence="1">Phage tail protein</fullName>
    </submittedName>
</protein>
<comment type="caution">
    <text evidence="1">The sequence shown here is derived from an EMBL/GenBank/DDBJ whole genome shotgun (WGS) entry which is preliminary data.</text>
</comment>
<accession>A0AAJ2TKB6</accession>
<reference evidence="1" key="1">
    <citation type="submission" date="2023-12" db="EMBL/GenBank/DDBJ databases">
        <title>'Antibacterial potential of Stenotrophomonas maltophilia cystic fibrosis isolates' (manuscript under preparation).</title>
        <authorList>
            <person name="Crisan C.V."/>
            <person name="Pettis M."/>
            <person name="Goldberg J.B."/>
        </authorList>
    </citation>
    <scope>NUCLEOTIDE SEQUENCE</scope>
    <source>
        <strain evidence="1">CCV129</strain>
    </source>
</reference>
<dbReference type="RefSeq" id="WP_322540474.1">
    <property type="nucleotide sequence ID" value="NZ_JAXRVB010000007.1"/>
</dbReference>
<gene>
    <name evidence="1" type="ORF">U4I38_09085</name>
</gene>
<organism evidence="1 2">
    <name type="scientific">Stenotrophomonas maltophilia</name>
    <name type="common">Pseudomonas maltophilia</name>
    <name type="synonym">Xanthomonas maltophilia</name>
    <dbReference type="NCBI Taxonomy" id="40324"/>
    <lineage>
        <taxon>Bacteria</taxon>
        <taxon>Pseudomonadati</taxon>
        <taxon>Pseudomonadota</taxon>
        <taxon>Gammaproteobacteria</taxon>
        <taxon>Lysobacterales</taxon>
        <taxon>Lysobacteraceae</taxon>
        <taxon>Stenotrophomonas</taxon>
        <taxon>Stenotrophomonas maltophilia group</taxon>
    </lineage>
</organism>
<dbReference type="InterPro" id="IPR009678">
    <property type="entry name" value="Phage_tail_completion_R"/>
</dbReference>
<dbReference type="Proteomes" id="UP001288387">
    <property type="component" value="Unassembled WGS sequence"/>
</dbReference>
<name>A0AAJ2TKB6_STEMA</name>
<dbReference type="Pfam" id="PF06891">
    <property type="entry name" value="P2_Phage_GpR"/>
    <property type="match status" value="1"/>
</dbReference>